<dbReference type="Pfam" id="PF03079">
    <property type="entry name" value="ARD"/>
    <property type="match status" value="1"/>
</dbReference>
<dbReference type="EMBL" id="APND01000001">
    <property type="protein sequence ID" value="MES1928402.1"/>
    <property type="molecule type" value="Genomic_DNA"/>
</dbReference>
<dbReference type="Gene3D" id="2.60.120.10">
    <property type="entry name" value="Jelly Rolls"/>
    <property type="match status" value="1"/>
</dbReference>
<sequence>MTKLYRDCRESCTLSLCDTDRACIAARLVDLGVQYEHVTLPAVSFDGEAGHDEIIGSYIEPLDHLLSRIPRVALDVTRILPSHPRRAKLERELMTEHAHDVAEAQVLIHGGGVLYLRADDDTVLALECEAGDYVRVPPERVHWFEMDAQQGFCTIRLFEDATEPRVSHRGVDMRGRYELS</sequence>
<proteinExistence type="predicted"/>
<reference evidence="1 2" key="1">
    <citation type="submission" date="2013-03" db="EMBL/GenBank/DDBJ databases">
        <title>Salinisphaera dokdonensis CL-ES53 Genome Sequencing.</title>
        <authorList>
            <person name="Li C."/>
            <person name="Lai Q."/>
            <person name="Shao Z."/>
        </authorList>
    </citation>
    <scope>NUCLEOTIDE SEQUENCE [LARGE SCALE GENOMIC DNA]</scope>
    <source>
        <strain evidence="1 2">CL-ES53</strain>
    </source>
</reference>
<gene>
    <name evidence="1" type="ORF">SADO_04065</name>
</gene>
<keyword evidence="1" id="KW-0560">Oxidoreductase</keyword>
<dbReference type="InterPro" id="IPR011051">
    <property type="entry name" value="RmlC_Cupin_sf"/>
</dbReference>
<keyword evidence="1" id="KW-0223">Dioxygenase</keyword>
<dbReference type="InterPro" id="IPR014710">
    <property type="entry name" value="RmlC-like_jellyroll"/>
</dbReference>
<organism evidence="1 2">
    <name type="scientific">Salinisphaera dokdonensis CL-ES53</name>
    <dbReference type="NCBI Taxonomy" id="1304272"/>
    <lineage>
        <taxon>Bacteria</taxon>
        <taxon>Pseudomonadati</taxon>
        <taxon>Pseudomonadota</taxon>
        <taxon>Gammaproteobacteria</taxon>
        <taxon>Salinisphaerales</taxon>
        <taxon>Salinisphaeraceae</taxon>
        <taxon>Salinisphaera</taxon>
    </lineage>
</organism>
<dbReference type="InterPro" id="IPR004313">
    <property type="entry name" value="ARD"/>
</dbReference>
<evidence type="ECO:0000313" key="1">
    <source>
        <dbReference type="EMBL" id="MES1928402.1"/>
    </source>
</evidence>
<dbReference type="Proteomes" id="UP001460888">
    <property type="component" value="Unassembled WGS sequence"/>
</dbReference>
<dbReference type="GO" id="GO:0051213">
    <property type="term" value="F:dioxygenase activity"/>
    <property type="evidence" value="ECO:0007669"/>
    <property type="project" value="UniProtKB-KW"/>
</dbReference>
<dbReference type="SUPFAM" id="SSF51182">
    <property type="entry name" value="RmlC-like cupins"/>
    <property type="match status" value="1"/>
</dbReference>
<accession>A0ABV2AXM3</accession>
<evidence type="ECO:0000313" key="2">
    <source>
        <dbReference type="Proteomes" id="UP001460888"/>
    </source>
</evidence>
<protein>
    <submittedName>
        <fullName evidence="1">Acireductone dioxygenase</fullName>
    </submittedName>
</protein>
<dbReference type="RefSeq" id="WP_353109457.1">
    <property type="nucleotide sequence ID" value="NZ_APND01000001.1"/>
</dbReference>
<keyword evidence="2" id="KW-1185">Reference proteome</keyword>
<name>A0ABV2AXM3_9GAMM</name>
<comment type="caution">
    <text evidence="1">The sequence shown here is derived from an EMBL/GenBank/DDBJ whole genome shotgun (WGS) entry which is preliminary data.</text>
</comment>